<proteinExistence type="inferred from homology"/>
<evidence type="ECO:0000256" key="1">
    <source>
        <dbReference type="ARBA" id="ARBA00004651"/>
    </source>
</evidence>
<comment type="similarity">
    <text evidence="12">Belongs to the G-protein coupled receptor 1 family.</text>
</comment>
<evidence type="ECO:0000256" key="9">
    <source>
        <dbReference type="ARBA" id="ARBA00023170"/>
    </source>
</evidence>
<keyword evidence="8 13" id="KW-0472">Membrane</keyword>
<dbReference type="InterPro" id="IPR000725">
    <property type="entry name" value="Olfact_rcpt"/>
</dbReference>
<dbReference type="OrthoDB" id="5967130at2759"/>
<dbReference type="PROSITE" id="PS00237">
    <property type="entry name" value="G_PROTEIN_RECEP_F1_1"/>
    <property type="match status" value="1"/>
</dbReference>
<evidence type="ECO:0000256" key="4">
    <source>
        <dbReference type="ARBA" id="ARBA00022692"/>
    </source>
</evidence>
<dbReference type="InterPro" id="IPR017452">
    <property type="entry name" value="GPCR_Rhodpsn_7TM"/>
</dbReference>
<feature type="transmembrane region" description="Helical" evidence="13">
    <location>
        <begin position="270"/>
        <end position="296"/>
    </location>
</feature>
<dbReference type="PRINTS" id="PR00245">
    <property type="entry name" value="OLFACTORYR"/>
</dbReference>
<feature type="domain" description="G-protein coupled receptors family 1 profile" evidence="14">
    <location>
        <begin position="114"/>
        <end position="363"/>
    </location>
</feature>
<protein>
    <recommendedName>
        <fullName evidence="13">Olfactory receptor</fullName>
    </recommendedName>
</protein>
<dbReference type="GO" id="GO:0004930">
    <property type="term" value="F:G protein-coupled receptor activity"/>
    <property type="evidence" value="ECO:0007669"/>
    <property type="project" value="UniProtKB-KW"/>
</dbReference>
<name>A0A9F5IV50_PYTBI</name>
<dbReference type="InterPro" id="IPR050516">
    <property type="entry name" value="Olfactory_GPCR"/>
</dbReference>
<organism evidence="15 16">
    <name type="scientific">Python bivittatus</name>
    <name type="common">Burmese python</name>
    <name type="synonym">Python molurus bivittatus</name>
    <dbReference type="NCBI Taxonomy" id="176946"/>
    <lineage>
        <taxon>Eukaryota</taxon>
        <taxon>Metazoa</taxon>
        <taxon>Chordata</taxon>
        <taxon>Craniata</taxon>
        <taxon>Vertebrata</taxon>
        <taxon>Euteleostomi</taxon>
        <taxon>Lepidosauria</taxon>
        <taxon>Squamata</taxon>
        <taxon>Bifurcata</taxon>
        <taxon>Unidentata</taxon>
        <taxon>Episquamata</taxon>
        <taxon>Toxicofera</taxon>
        <taxon>Serpentes</taxon>
        <taxon>Henophidia</taxon>
        <taxon>Pythonidae</taxon>
        <taxon>Python</taxon>
    </lineage>
</organism>
<dbReference type="PANTHER" id="PTHR26452">
    <property type="entry name" value="OLFACTORY RECEPTOR"/>
    <property type="match status" value="1"/>
</dbReference>
<dbReference type="Proteomes" id="UP000695026">
    <property type="component" value="Unplaced"/>
</dbReference>
<accession>A0A9F5IV50</accession>
<dbReference type="GO" id="GO:0005886">
    <property type="term" value="C:plasma membrane"/>
    <property type="evidence" value="ECO:0007669"/>
    <property type="project" value="UniProtKB-SubCell"/>
</dbReference>
<evidence type="ECO:0000256" key="10">
    <source>
        <dbReference type="ARBA" id="ARBA00023180"/>
    </source>
</evidence>
<evidence type="ECO:0000256" key="5">
    <source>
        <dbReference type="ARBA" id="ARBA00022725"/>
    </source>
</evidence>
<keyword evidence="4 12" id="KW-0812">Transmembrane</keyword>
<feature type="transmembrane region" description="Helical" evidence="13">
    <location>
        <begin position="213"/>
        <end position="236"/>
    </location>
</feature>
<evidence type="ECO:0000256" key="2">
    <source>
        <dbReference type="ARBA" id="ARBA00022475"/>
    </source>
</evidence>
<keyword evidence="10" id="KW-0325">Glycoprotein</keyword>
<dbReference type="PRINTS" id="PR00237">
    <property type="entry name" value="GPCRRHODOPSN"/>
</dbReference>
<feature type="transmembrane region" description="Helical" evidence="13">
    <location>
        <begin position="317"/>
        <end position="334"/>
    </location>
</feature>
<feature type="transmembrane region" description="Helical" evidence="13">
    <location>
        <begin position="346"/>
        <end position="365"/>
    </location>
</feature>
<dbReference type="InterPro" id="IPR000276">
    <property type="entry name" value="GPCR_Rhodpsn"/>
</dbReference>
<keyword evidence="11 12" id="KW-0807">Transducer</keyword>
<dbReference type="KEGG" id="pbi:112542768"/>
<dbReference type="Pfam" id="PF13853">
    <property type="entry name" value="7tm_4"/>
    <property type="match status" value="1"/>
</dbReference>
<keyword evidence="15" id="KW-1185">Reference proteome</keyword>
<dbReference type="FunFam" id="1.20.1070.10:FF:000010">
    <property type="entry name" value="Olfactory receptor"/>
    <property type="match status" value="1"/>
</dbReference>
<dbReference type="OMA" id="VENQSHV"/>
<gene>
    <name evidence="16" type="primary">LOC112542768</name>
</gene>
<evidence type="ECO:0000313" key="16">
    <source>
        <dbReference type="RefSeq" id="XP_025032170.1"/>
    </source>
</evidence>
<evidence type="ECO:0000256" key="11">
    <source>
        <dbReference type="ARBA" id="ARBA00023224"/>
    </source>
</evidence>
<evidence type="ECO:0000259" key="14">
    <source>
        <dbReference type="PROSITE" id="PS50262"/>
    </source>
</evidence>
<dbReference type="GO" id="GO:0004984">
    <property type="term" value="F:olfactory receptor activity"/>
    <property type="evidence" value="ECO:0007669"/>
    <property type="project" value="InterPro"/>
</dbReference>
<feature type="transmembrane region" description="Helical" evidence="13">
    <location>
        <begin position="135"/>
        <end position="155"/>
    </location>
</feature>
<keyword evidence="3 13" id="KW-0716">Sensory transduction</keyword>
<evidence type="ECO:0000256" key="3">
    <source>
        <dbReference type="ARBA" id="ARBA00022606"/>
    </source>
</evidence>
<sequence length="396" mass="44790">MALLIKSTGTCKKLKRHLLLQMPEAAKRTLQFRHRILPLLKKLEEPSTNMWCLGVSFESKGDKKERTVQLFEHSEMENQTHVTEFILLGFGEQQLLQTPLFLLFLLIYAVTMAGNILIILLVVTDHHLHTPMYFFLGNLSCLEICCSSNILPRMLSHFLTGPMTISINACFVQEYIFGSLGAVECCLLSAMSYDRYLAICKPLHYVTMMNGKLCLQLIAISWISGTFASSLIIIIMSKLAFCVSNTIDHYFCDTLLIIELSCSDTYTSKLFLYIVGCIVTFPPFTLTLMTYVYIIATIIKIPSTTGKQKAFSTCSSHLLVVTIFYGTLMSIYAIPNTIKVSSLHKVFSVIYTILTPMLNPIIYSLRNKEVKVAFRRLMSLIFVQIHKKSKFGASLV</sequence>
<evidence type="ECO:0000256" key="13">
    <source>
        <dbReference type="RuleBase" id="RU363047"/>
    </source>
</evidence>
<evidence type="ECO:0000256" key="6">
    <source>
        <dbReference type="ARBA" id="ARBA00022989"/>
    </source>
</evidence>
<evidence type="ECO:0000313" key="15">
    <source>
        <dbReference type="Proteomes" id="UP000695026"/>
    </source>
</evidence>
<dbReference type="RefSeq" id="XP_025032170.1">
    <property type="nucleotide sequence ID" value="XM_025176402.1"/>
</dbReference>
<comment type="subcellular location">
    <subcellularLocation>
        <location evidence="1 13">Cell membrane</location>
        <topology evidence="1 13">Multi-pass membrane protein</topology>
    </subcellularLocation>
</comment>
<evidence type="ECO:0000256" key="8">
    <source>
        <dbReference type="ARBA" id="ARBA00023136"/>
    </source>
</evidence>
<feature type="transmembrane region" description="Helical" evidence="13">
    <location>
        <begin position="100"/>
        <end position="123"/>
    </location>
</feature>
<dbReference type="GeneID" id="112542768"/>
<evidence type="ECO:0000256" key="12">
    <source>
        <dbReference type="RuleBase" id="RU000688"/>
    </source>
</evidence>
<evidence type="ECO:0000256" key="7">
    <source>
        <dbReference type="ARBA" id="ARBA00023040"/>
    </source>
</evidence>
<dbReference type="PROSITE" id="PS50262">
    <property type="entry name" value="G_PROTEIN_RECEP_F1_2"/>
    <property type="match status" value="1"/>
</dbReference>
<reference evidence="16" key="1">
    <citation type="submission" date="2025-08" db="UniProtKB">
        <authorList>
            <consortium name="RefSeq"/>
        </authorList>
    </citation>
    <scope>IDENTIFICATION</scope>
    <source>
        <tissue evidence="16">Liver</tissue>
    </source>
</reference>
<keyword evidence="5 13" id="KW-0552">Olfaction</keyword>
<dbReference type="CDD" id="cd15911">
    <property type="entry name" value="7tmA_OR11A-like"/>
    <property type="match status" value="1"/>
</dbReference>
<keyword evidence="7 12" id="KW-0297">G-protein coupled receptor</keyword>
<dbReference type="SUPFAM" id="SSF81321">
    <property type="entry name" value="Family A G protein-coupled receptor-like"/>
    <property type="match status" value="1"/>
</dbReference>
<dbReference type="AlphaFoldDB" id="A0A9F5IV50"/>
<keyword evidence="9 12" id="KW-0675">Receptor</keyword>
<keyword evidence="6 13" id="KW-1133">Transmembrane helix</keyword>
<feature type="transmembrane region" description="Helical" evidence="13">
    <location>
        <begin position="175"/>
        <end position="193"/>
    </location>
</feature>
<keyword evidence="2 13" id="KW-1003">Cell membrane</keyword>
<dbReference type="Gene3D" id="1.20.1070.10">
    <property type="entry name" value="Rhodopsin 7-helix transmembrane proteins"/>
    <property type="match status" value="1"/>
</dbReference>